<keyword evidence="1" id="KW-0812">Transmembrane</keyword>
<evidence type="ECO:0000256" key="1">
    <source>
        <dbReference type="SAM" id="Phobius"/>
    </source>
</evidence>
<sequence>MLIGATGLVGRMTKFIEDGKHWISLITLVALFVTILYLARVSVPLPGIRDGRFAWLKVNILDSTHTS</sequence>
<protein>
    <submittedName>
        <fullName evidence="3">Uncharacterized protein</fullName>
    </submittedName>
</protein>
<proteinExistence type="predicted"/>
<dbReference type="AlphaFoldDB" id="A0A915D012"/>
<reference evidence="3" key="1">
    <citation type="submission" date="2022-11" db="UniProtKB">
        <authorList>
            <consortium name="WormBaseParasite"/>
        </authorList>
    </citation>
    <scope>IDENTIFICATION</scope>
</reference>
<evidence type="ECO:0000313" key="2">
    <source>
        <dbReference type="Proteomes" id="UP000887574"/>
    </source>
</evidence>
<keyword evidence="1" id="KW-1133">Transmembrane helix</keyword>
<dbReference type="Proteomes" id="UP000887574">
    <property type="component" value="Unplaced"/>
</dbReference>
<feature type="transmembrane region" description="Helical" evidence="1">
    <location>
        <begin position="21"/>
        <end position="39"/>
    </location>
</feature>
<accession>A0A915D012</accession>
<keyword evidence="1" id="KW-0472">Membrane</keyword>
<dbReference type="WBParaSite" id="jg14388">
    <property type="protein sequence ID" value="jg14388"/>
    <property type="gene ID" value="jg14388"/>
</dbReference>
<keyword evidence="2" id="KW-1185">Reference proteome</keyword>
<evidence type="ECO:0000313" key="3">
    <source>
        <dbReference type="WBParaSite" id="jg14388"/>
    </source>
</evidence>
<name>A0A915D012_9BILA</name>
<organism evidence="2 3">
    <name type="scientific">Ditylenchus dipsaci</name>
    <dbReference type="NCBI Taxonomy" id="166011"/>
    <lineage>
        <taxon>Eukaryota</taxon>
        <taxon>Metazoa</taxon>
        <taxon>Ecdysozoa</taxon>
        <taxon>Nematoda</taxon>
        <taxon>Chromadorea</taxon>
        <taxon>Rhabditida</taxon>
        <taxon>Tylenchina</taxon>
        <taxon>Tylenchomorpha</taxon>
        <taxon>Sphaerularioidea</taxon>
        <taxon>Anguinidae</taxon>
        <taxon>Anguininae</taxon>
        <taxon>Ditylenchus</taxon>
    </lineage>
</organism>